<dbReference type="Proteomes" id="UP000290287">
    <property type="component" value="Unassembled WGS sequence"/>
</dbReference>
<gene>
    <name evidence="2" type="ORF">CS022_08110</name>
</gene>
<feature type="transmembrane region" description="Helical" evidence="1">
    <location>
        <begin position="34"/>
        <end position="59"/>
    </location>
</feature>
<keyword evidence="1" id="KW-1133">Transmembrane helix</keyword>
<dbReference type="RefSeq" id="WP_129121858.1">
    <property type="nucleotide sequence ID" value="NZ_PEIB01000007.1"/>
</dbReference>
<dbReference type="AlphaFoldDB" id="A0A4Q0YU79"/>
<comment type="caution">
    <text evidence="2">The sequence shown here is derived from an EMBL/GenBank/DDBJ whole genome shotgun (WGS) entry which is preliminary data.</text>
</comment>
<keyword evidence="3" id="KW-1185">Reference proteome</keyword>
<keyword evidence="1" id="KW-0812">Transmembrane</keyword>
<evidence type="ECO:0000313" key="3">
    <source>
        <dbReference type="Proteomes" id="UP000290287"/>
    </source>
</evidence>
<reference evidence="2 3" key="1">
    <citation type="submission" date="2017-10" db="EMBL/GenBank/DDBJ databases">
        <title>Nyctiphanis sp. nov., isolated from the stomach of the euphausiid Nyctiphanes simplex (Hansen, 1911) in the Gulf of California.</title>
        <authorList>
            <person name="Gomez-Gil B."/>
            <person name="Aguilar-Mendez M."/>
            <person name="Lopez-Cortes A."/>
            <person name="Gomez-Gutierrez J."/>
            <person name="Roque A."/>
            <person name="Lang E."/>
            <person name="Gonzalez-Castillo A."/>
        </authorList>
    </citation>
    <scope>NUCLEOTIDE SEQUENCE [LARGE SCALE GENOMIC DNA]</scope>
    <source>
        <strain evidence="2 3">CAIM 600</strain>
    </source>
</reference>
<protein>
    <submittedName>
        <fullName evidence="2">Uncharacterized protein</fullName>
    </submittedName>
</protein>
<evidence type="ECO:0000313" key="2">
    <source>
        <dbReference type="EMBL" id="RXJ73694.1"/>
    </source>
</evidence>
<name>A0A4Q0YU79_9GAMM</name>
<sequence>MKQQITCHEADEIMGGGKEFWDGLFTVLGAMVPFLNALGGFVGAVGGVAGPLGSVVGAFRPS</sequence>
<evidence type="ECO:0000256" key="1">
    <source>
        <dbReference type="SAM" id="Phobius"/>
    </source>
</evidence>
<accession>A0A4Q0YU79</accession>
<dbReference type="EMBL" id="PEIB01000007">
    <property type="protein sequence ID" value="RXJ73694.1"/>
    <property type="molecule type" value="Genomic_DNA"/>
</dbReference>
<organism evidence="2 3">
    <name type="scientific">Veronia nyctiphanis</name>
    <dbReference type="NCBI Taxonomy" id="1278244"/>
    <lineage>
        <taxon>Bacteria</taxon>
        <taxon>Pseudomonadati</taxon>
        <taxon>Pseudomonadota</taxon>
        <taxon>Gammaproteobacteria</taxon>
        <taxon>Vibrionales</taxon>
        <taxon>Vibrionaceae</taxon>
        <taxon>Veronia</taxon>
    </lineage>
</organism>
<keyword evidence="1" id="KW-0472">Membrane</keyword>
<proteinExistence type="predicted"/>